<dbReference type="Gene3D" id="3.90.1150.10">
    <property type="entry name" value="Aspartate Aminotransferase, domain 1"/>
    <property type="match status" value="1"/>
</dbReference>
<keyword evidence="2" id="KW-0663">Pyridoxal phosphate</keyword>
<dbReference type="PANTHER" id="PTHR46577">
    <property type="entry name" value="HTH-TYPE TRANSCRIPTIONAL REGULATORY PROTEIN GABR"/>
    <property type="match status" value="1"/>
</dbReference>
<dbReference type="SUPFAM" id="SSF53383">
    <property type="entry name" value="PLP-dependent transferases"/>
    <property type="match status" value="1"/>
</dbReference>
<dbReference type="InterPro" id="IPR015421">
    <property type="entry name" value="PyrdxlP-dep_Trfase_major"/>
</dbReference>
<dbReference type="EMBL" id="JBBMRA010000002">
    <property type="protein sequence ID" value="MEM5535603.1"/>
    <property type="molecule type" value="Genomic_DNA"/>
</dbReference>
<proteinExistence type="inferred from homology"/>
<dbReference type="SMART" id="SM00345">
    <property type="entry name" value="HTH_GNTR"/>
    <property type="match status" value="1"/>
</dbReference>
<dbReference type="InterPro" id="IPR036388">
    <property type="entry name" value="WH-like_DNA-bd_sf"/>
</dbReference>
<evidence type="ECO:0000259" key="6">
    <source>
        <dbReference type="PROSITE" id="PS50949"/>
    </source>
</evidence>
<dbReference type="CDD" id="cd07377">
    <property type="entry name" value="WHTH_GntR"/>
    <property type="match status" value="1"/>
</dbReference>
<keyword evidence="4" id="KW-0238">DNA-binding</keyword>
<dbReference type="Pfam" id="PF00155">
    <property type="entry name" value="Aminotran_1_2"/>
    <property type="match status" value="1"/>
</dbReference>
<dbReference type="Gene3D" id="3.40.640.10">
    <property type="entry name" value="Type I PLP-dependent aspartate aminotransferase-like (Major domain)"/>
    <property type="match status" value="1"/>
</dbReference>
<comment type="similarity">
    <text evidence="1">In the C-terminal section; belongs to the class-I pyridoxal-phosphate-dependent aminotransferase family.</text>
</comment>
<dbReference type="InterPro" id="IPR004839">
    <property type="entry name" value="Aminotransferase_I/II_large"/>
</dbReference>
<evidence type="ECO:0000313" key="7">
    <source>
        <dbReference type="EMBL" id="MEM5535603.1"/>
    </source>
</evidence>
<evidence type="ECO:0000256" key="3">
    <source>
        <dbReference type="ARBA" id="ARBA00023015"/>
    </source>
</evidence>
<dbReference type="InterPro" id="IPR000524">
    <property type="entry name" value="Tscrpt_reg_HTH_GntR"/>
</dbReference>
<evidence type="ECO:0000313" key="8">
    <source>
        <dbReference type="Proteomes" id="UP001449225"/>
    </source>
</evidence>
<keyword evidence="3" id="KW-0805">Transcription regulation</keyword>
<gene>
    <name evidence="7" type="ORF">WNY58_04270</name>
</gene>
<keyword evidence="5" id="KW-0804">Transcription</keyword>
<dbReference type="GO" id="GO:0008483">
    <property type="term" value="F:transaminase activity"/>
    <property type="evidence" value="ECO:0007669"/>
    <property type="project" value="UniProtKB-KW"/>
</dbReference>
<keyword evidence="7" id="KW-0032">Aminotransferase</keyword>
<keyword evidence="7" id="KW-0808">Transferase</keyword>
<dbReference type="CDD" id="cd00609">
    <property type="entry name" value="AAT_like"/>
    <property type="match status" value="1"/>
</dbReference>
<dbReference type="PANTHER" id="PTHR46577:SF2">
    <property type="entry name" value="TRANSCRIPTIONAL REGULATORY PROTEIN"/>
    <property type="match status" value="1"/>
</dbReference>
<evidence type="ECO:0000256" key="4">
    <source>
        <dbReference type="ARBA" id="ARBA00023125"/>
    </source>
</evidence>
<dbReference type="InterPro" id="IPR015422">
    <property type="entry name" value="PyrdxlP-dep_Trfase_small"/>
</dbReference>
<sequence length="472" mass="52660">MKLYERLLEELSVRIEQGYYPVGSKMPSIRALSKERDVSISTVQEAYQRLEERGLVEVRPKSGYYVQGRSIAPTLPDVSRPAQRPLEVSHWEQVYHLLNTEKGEGHLSLGTAMPDISSPTLKLLKKSLVDAAKRADDSFINYCDIRGSEKLRRQIARLALDSGCNLHPDEIIITSGCQEALVCSLRATTNPGDVVATDSPSFYGSTQAIKALGLKALEIPTHPETGISLEALELALDQWPIKAIQVTPTCNNPLGYTMPEERRKALLRLAQQFDVPIIEDDIYGDLFYKSPRPRTIKSFDDEGRVLLCSSFSKTLAYGLRLGWVAPGQCTERVLHKKFVSTVSNPPIQQAAVAEFIAQGGYERHMRIMRAQYQQARDLMIDLVERNFPEGTRISYPGGGYLLWVELPVEVDTIKLNKALERHNISIAPGVIFSASGKYRNCMRLSFAKKPDAAVKQAIKLMAAQIQSLLSEA</sequence>
<dbReference type="InterPro" id="IPR015424">
    <property type="entry name" value="PyrdxlP-dep_Trfase"/>
</dbReference>
<accession>A0ABU9TPF5</accession>
<dbReference type="InterPro" id="IPR051446">
    <property type="entry name" value="HTH_trans_reg/aminotransferase"/>
</dbReference>
<comment type="caution">
    <text evidence="7">The sequence shown here is derived from an EMBL/GenBank/DDBJ whole genome shotgun (WGS) entry which is preliminary data.</text>
</comment>
<dbReference type="InterPro" id="IPR036390">
    <property type="entry name" value="WH_DNA-bd_sf"/>
</dbReference>
<dbReference type="Pfam" id="PF00392">
    <property type="entry name" value="GntR"/>
    <property type="match status" value="1"/>
</dbReference>
<dbReference type="Proteomes" id="UP001449225">
    <property type="component" value="Unassembled WGS sequence"/>
</dbReference>
<reference evidence="7 8" key="1">
    <citation type="submission" date="2024-03" db="EMBL/GenBank/DDBJ databases">
        <title>Community enrichment and isolation of bacterial strains for fucoidan degradation.</title>
        <authorList>
            <person name="Sichert A."/>
        </authorList>
    </citation>
    <scope>NUCLEOTIDE SEQUENCE [LARGE SCALE GENOMIC DNA]</scope>
    <source>
        <strain evidence="7 8">AS76</strain>
    </source>
</reference>
<keyword evidence="8" id="KW-1185">Reference proteome</keyword>
<evidence type="ECO:0000256" key="2">
    <source>
        <dbReference type="ARBA" id="ARBA00022898"/>
    </source>
</evidence>
<dbReference type="Gene3D" id="1.10.10.10">
    <property type="entry name" value="Winged helix-like DNA-binding domain superfamily/Winged helix DNA-binding domain"/>
    <property type="match status" value="1"/>
</dbReference>
<feature type="domain" description="HTH gntR-type" evidence="6">
    <location>
        <begin position="1"/>
        <end position="69"/>
    </location>
</feature>
<name>A0ABU9TPF5_9GAMM</name>
<evidence type="ECO:0000256" key="5">
    <source>
        <dbReference type="ARBA" id="ARBA00023163"/>
    </source>
</evidence>
<protein>
    <submittedName>
        <fullName evidence="7">PLP-dependent aminotransferase family protein</fullName>
    </submittedName>
</protein>
<dbReference type="SUPFAM" id="SSF46785">
    <property type="entry name" value="Winged helix' DNA-binding domain"/>
    <property type="match status" value="1"/>
</dbReference>
<dbReference type="RefSeq" id="WP_342853826.1">
    <property type="nucleotide sequence ID" value="NZ_JBBMRA010000002.1"/>
</dbReference>
<dbReference type="PROSITE" id="PS50949">
    <property type="entry name" value="HTH_GNTR"/>
    <property type="match status" value="1"/>
</dbReference>
<evidence type="ECO:0000256" key="1">
    <source>
        <dbReference type="ARBA" id="ARBA00005384"/>
    </source>
</evidence>
<organism evidence="7 8">
    <name type="scientific">Neptuniibacter pectenicola</name>
    <dbReference type="NCBI Taxonomy" id="1806669"/>
    <lineage>
        <taxon>Bacteria</taxon>
        <taxon>Pseudomonadati</taxon>
        <taxon>Pseudomonadota</taxon>
        <taxon>Gammaproteobacteria</taxon>
        <taxon>Oceanospirillales</taxon>
        <taxon>Oceanospirillaceae</taxon>
        <taxon>Neptuniibacter</taxon>
    </lineage>
</organism>